<organism evidence="2 3">
    <name type="scientific">Plasmodium falciparum IGH-CR14</name>
    <dbReference type="NCBI Taxonomy" id="580059"/>
    <lineage>
        <taxon>Eukaryota</taxon>
        <taxon>Sar</taxon>
        <taxon>Alveolata</taxon>
        <taxon>Apicomplexa</taxon>
        <taxon>Aconoidasida</taxon>
        <taxon>Haemosporida</taxon>
        <taxon>Plasmodiidae</taxon>
        <taxon>Plasmodium</taxon>
        <taxon>Plasmodium (Laverania)</taxon>
    </lineage>
</organism>
<keyword evidence="1" id="KW-0175">Coiled coil</keyword>
<evidence type="ECO:0000313" key="3">
    <source>
        <dbReference type="Proteomes" id="UP000054562"/>
    </source>
</evidence>
<proteinExistence type="predicted"/>
<dbReference type="EMBL" id="GG664992">
    <property type="protein sequence ID" value="KNG74550.1"/>
    <property type="molecule type" value="Genomic_DNA"/>
</dbReference>
<protein>
    <submittedName>
        <fullName evidence="2">Uncharacterized protein</fullName>
    </submittedName>
</protein>
<dbReference type="OrthoDB" id="391540at2759"/>
<sequence length="221" mass="26623">MKLLPNGQKNIKEKHFIYLKIFNNFKKRKKKAYIKKKIKSMKFLGGYKKGNTAFDGQDKMSTVEELKFIWKFLFSHMNTEKSKEEICDEKKYEENIILLKKLMRTENIKFDQKYNAINILEKLKDIEDIQYEDILNDYAKNFLTFLKGSFEKVAEEIQINDKISFRRNELIKQDLNNKLQNLNHNSNYYEIQYNNLSDTDKFLDMKICELENYLNNTNQNS</sequence>
<accession>A0A0L1I5R9</accession>
<evidence type="ECO:0000313" key="2">
    <source>
        <dbReference type="EMBL" id="KNG74550.1"/>
    </source>
</evidence>
<evidence type="ECO:0000256" key="1">
    <source>
        <dbReference type="SAM" id="Coils"/>
    </source>
</evidence>
<reference evidence="3" key="2">
    <citation type="submission" date="2015-07" db="EMBL/GenBank/DDBJ databases">
        <title>The genome sequence of Plasmodium falciparum IGH-CR14.</title>
        <authorList>
            <consortium name="The Broad Institute Genome Sequencing Platform"/>
            <person name="Volkman S.K."/>
            <person name="Neafsey D.E."/>
            <person name="Dash A.P."/>
            <person name="Chitnis C.E."/>
            <person name="Hartl D.L."/>
            <person name="Young S.K."/>
            <person name="Kodira C.D."/>
            <person name="Zeng Q."/>
            <person name="Koehrsen M."/>
            <person name="Godfrey P."/>
            <person name="Alvarado L."/>
            <person name="Berlin A."/>
            <person name="Borenstein D."/>
            <person name="Chen Z."/>
            <person name="Engels R."/>
            <person name="Freedman E."/>
            <person name="Gellesch M."/>
            <person name="Goldberg J."/>
            <person name="Griggs A."/>
            <person name="Gujja S."/>
            <person name="Heiman D."/>
            <person name="Hepburn T."/>
            <person name="Howarth C."/>
            <person name="Jen D."/>
            <person name="Larson L."/>
            <person name="Lewis B."/>
            <person name="Mehta T."/>
            <person name="Park D."/>
            <person name="Pearson M."/>
            <person name="Roberts A."/>
            <person name="Saif S."/>
            <person name="Shea T."/>
            <person name="Shenoy N."/>
            <person name="Sisk P."/>
            <person name="Stolte C."/>
            <person name="Sykes S."/>
            <person name="Walk T."/>
            <person name="White J."/>
            <person name="Yandava C."/>
            <person name="Wirth D.F."/>
            <person name="Nusbaum C."/>
            <person name="Birren B."/>
        </authorList>
    </citation>
    <scope>NUCLEOTIDE SEQUENCE [LARGE SCALE GENOMIC DNA]</scope>
    <source>
        <strain evidence="3">IGH-CR14</strain>
    </source>
</reference>
<dbReference type="Proteomes" id="UP000054562">
    <property type="component" value="Unassembled WGS sequence"/>
</dbReference>
<name>A0A0L1I5R9_PLAFA</name>
<reference evidence="3" key="1">
    <citation type="submission" date="2015-07" db="EMBL/GenBank/DDBJ databases">
        <title>Annotation of Plasmodium falciparum IGH-CR14.</title>
        <authorList>
            <consortium name="The Broad Institute Genome Sequencing Platform"/>
            <person name="Volkman S.K."/>
            <person name="Neafsey D.E."/>
            <person name="Dash A.P."/>
            <person name="Chitnis C.E."/>
            <person name="Hartl D.L."/>
            <person name="Young S.K."/>
            <person name="Zeng Q."/>
            <person name="Koehrsen M."/>
            <person name="Alvarado L."/>
            <person name="Berlin A."/>
            <person name="Borenstein D."/>
            <person name="Chapman S.B."/>
            <person name="Chen Z."/>
            <person name="Engels R."/>
            <person name="Freedman E."/>
            <person name="Gellesch M."/>
            <person name="Goldberg J."/>
            <person name="Griggs A."/>
            <person name="Gujja S."/>
            <person name="Heilman E.R."/>
            <person name="Heiman D.I."/>
            <person name="Howarth C."/>
            <person name="Jen D."/>
            <person name="Larson L."/>
            <person name="Mehta T."/>
            <person name="Neiman D."/>
            <person name="Park D."/>
            <person name="Pearson M."/>
            <person name="Roberts A."/>
            <person name="Saif S."/>
            <person name="Shea T."/>
            <person name="Shenoy N."/>
            <person name="Sisk P."/>
            <person name="Stolte C."/>
            <person name="Sykes S."/>
            <person name="Walk T."/>
            <person name="White J."/>
            <person name="Yandava C."/>
            <person name="Haas B."/>
            <person name="Henn M.R."/>
            <person name="Nusbaum C."/>
            <person name="Birren B."/>
        </authorList>
    </citation>
    <scope>NUCLEOTIDE SEQUENCE [LARGE SCALE GENOMIC DNA]</scope>
    <source>
        <strain evidence="3">IGH-CR14</strain>
    </source>
</reference>
<dbReference type="AlphaFoldDB" id="A0A0L1I5R9"/>
<feature type="coiled-coil region" evidence="1">
    <location>
        <begin position="165"/>
        <end position="192"/>
    </location>
</feature>
<gene>
    <name evidence="2" type="ORF">PFMG_00649</name>
</gene>